<keyword evidence="4 6" id="KW-1133">Transmembrane helix</keyword>
<dbReference type="EMBL" id="LTBC01000011">
    <property type="protein sequence ID" value="KYH31424.1"/>
    <property type="molecule type" value="Genomic_DNA"/>
</dbReference>
<sequence length="533" mass="56878">MEQKLLTEKHPRAFEPVVLILNIILSVIGAIIGLQILTTLGVTPNTSIIGVLVAIALSRIPAGWLARYRSIHRQNLVQSNISSATFGAANSLLLPIGIPYLFGRPDLVVPMLIGATMGMLIDLAMLYWFFDSRVFPGKAAWPPGVAAAEAIYAGDEGGRRAWLLVWGTIIGVIGSYFKVSMSAFGVAFIGNVWALAMFGIGLLLRGYSTTLFGVDINKLYIPHGMMIGAGLVAGIQILIILLKGRKEGTGPASAAAPGDYTRSEKQVSKGLVRGFGLYIAAALILAFLGGLYTEMPAWQLVFWAIFAAVSCILAEFIVGLSAMHAGWFPAFATALIFLVLGMALGFPAPALALLVGFVASGGPAFADAGYDLKAGWILRGEGRNRDFELEGRWQQFLAGLVGLAVAWVMVTLFHDIYFRQDLFPPVDRVYAATIKAGVDAAIIKNLALWAIPGALIQALGGSERQIGIMLATGLLILNPLAGYAVLAGIIIRVLVLKFMGQEAETPMTILAAGFIAGDALYGFFNSVFKAKWK</sequence>
<evidence type="ECO:0000256" key="4">
    <source>
        <dbReference type="ARBA" id="ARBA00022989"/>
    </source>
</evidence>
<keyword evidence="5 6" id="KW-0472">Membrane</keyword>
<dbReference type="Pfam" id="PF03169">
    <property type="entry name" value="OPT"/>
    <property type="match status" value="1"/>
</dbReference>
<feature type="transmembrane region" description="Helical" evidence="6">
    <location>
        <begin position="108"/>
        <end position="130"/>
    </location>
</feature>
<feature type="transmembrane region" description="Helical" evidence="6">
    <location>
        <begin position="298"/>
        <end position="318"/>
    </location>
</feature>
<dbReference type="RefSeq" id="WP_062285060.1">
    <property type="nucleotide sequence ID" value="NZ_LTBC01000011.1"/>
</dbReference>
<feature type="transmembrane region" description="Helical" evidence="6">
    <location>
        <begin position="183"/>
        <end position="204"/>
    </location>
</feature>
<feature type="transmembrane region" description="Helical" evidence="6">
    <location>
        <begin position="48"/>
        <end position="68"/>
    </location>
</feature>
<evidence type="ECO:0000256" key="3">
    <source>
        <dbReference type="ARBA" id="ARBA00022692"/>
    </source>
</evidence>
<dbReference type="AlphaFoldDB" id="A0A151AUS3"/>
<evidence type="ECO:0000256" key="1">
    <source>
        <dbReference type="ARBA" id="ARBA00004141"/>
    </source>
</evidence>
<keyword evidence="8" id="KW-1185">Reference proteome</keyword>
<feature type="transmembrane region" description="Helical" evidence="6">
    <location>
        <begin position="80"/>
        <end position="102"/>
    </location>
</feature>
<feature type="transmembrane region" description="Helical" evidence="6">
    <location>
        <begin position="468"/>
        <end position="495"/>
    </location>
</feature>
<comment type="subcellular location">
    <subcellularLocation>
        <location evidence="1">Membrane</location>
        <topology evidence="1">Multi-pass membrane protein</topology>
    </subcellularLocation>
</comment>
<feature type="transmembrane region" description="Helical" evidence="6">
    <location>
        <begin position="224"/>
        <end position="242"/>
    </location>
</feature>
<feature type="transmembrane region" description="Helical" evidence="6">
    <location>
        <begin position="393"/>
        <end position="414"/>
    </location>
</feature>
<organism evidence="7 8">
    <name type="scientific">Moorella mulderi DSM 14980</name>
    <dbReference type="NCBI Taxonomy" id="1122241"/>
    <lineage>
        <taxon>Bacteria</taxon>
        <taxon>Bacillati</taxon>
        <taxon>Bacillota</taxon>
        <taxon>Clostridia</taxon>
        <taxon>Neomoorellales</taxon>
        <taxon>Neomoorellaceae</taxon>
        <taxon>Neomoorella</taxon>
    </lineage>
</organism>
<comment type="caution">
    <text evidence="7">The sequence shown here is derived from an EMBL/GenBank/DDBJ whole genome shotgun (WGS) entry which is preliminary data.</text>
</comment>
<evidence type="ECO:0000256" key="5">
    <source>
        <dbReference type="ARBA" id="ARBA00023136"/>
    </source>
</evidence>
<evidence type="ECO:0000313" key="7">
    <source>
        <dbReference type="EMBL" id="KYH31424.1"/>
    </source>
</evidence>
<evidence type="ECO:0000313" key="8">
    <source>
        <dbReference type="Proteomes" id="UP000075670"/>
    </source>
</evidence>
<protein>
    <submittedName>
        <fullName evidence="7">OPT oligopeptide transporter protein</fullName>
    </submittedName>
</protein>
<feature type="transmembrane region" description="Helical" evidence="6">
    <location>
        <begin position="271"/>
        <end position="292"/>
    </location>
</feature>
<evidence type="ECO:0000256" key="2">
    <source>
        <dbReference type="ARBA" id="ARBA00022448"/>
    </source>
</evidence>
<dbReference type="Proteomes" id="UP000075670">
    <property type="component" value="Unassembled WGS sequence"/>
</dbReference>
<proteinExistence type="predicted"/>
<dbReference type="GO" id="GO:0016020">
    <property type="term" value="C:membrane"/>
    <property type="evidence" value="ECO:0007669"/>
    <property type="project" value="UniProtKB-SubCell"/>
</dbReference>
<accession>A0A151AUS3</accession>
<dbReference type="InterPro" id="IPR004813">
    <property type="entry name" value="OPT"/>
</dbReference>
<name>A0A151AUS3_9FIRM</name>
<feature type="transmembrane region" description="Helical" evidence="6">
    <location>
        <begin position="12"/>
        <end position="36"/>
    </location>
</feature>
<dbReference type="GO" id="GO:0035673">
    <property type="term" value="F:oligopeptide transmembrane transporter activity"/>
    <property type="evidence" value="ECO:0007669"/>
    <property type="project" value="InterPro"/>
</dbReference>
<keyword evidence="2" id="KW-0813">Transport</keyword>
<reference evidence="7 8" key="1">
    <citation type="submission" date="2016-02" db="EMBL/GenBank/DDBJ databases">
        <title>Genome sequence of Moorella mulderi DSM 14980.</title>
        <authorList>
            <person name="Poehlein A."/>
            <person name="Daniel R."/>
        </authorList>
    </citation>
    <scope>NUCLEOTIDE SEQUENCE [LARGE SCALE GENOMIC DNA]</scope>
    <source>
        <strain evidence="7 8">DSM 14980</strain>
    </source>
</reference>
<evidence type="ECO:0000256" key="6">
    <source>
        <dbReference type="SAM" id="Phobius"/>
    </source>
</evidence>
<feature type="transmembrane region" description="Helical" evidence="6">
    <location>
        <begin position="507"/>
        <end position="528"/>
    </location>
</feature>
<dbReference type="PATRIC" id="fig|1122241.3.peg.2486"/>
<gene>
    <name evidence="7" type="ORF">MOMUL_23330</name>
</gene>
<dbReference type="OrthoDB" id="3652263at2"/>
<keyword evidence="3 6" id="KW-0812">Transmembrane</keyword>